<keyword evidence="9 12" id="KW-0472">Membrane</keyword>
<accession>A0A6C0X4Y7</accession>
<dbReference type="PANTHER" id="PTHR11432">
    <property type="entry name" value="NADH DEHYDROGENASE SUBUNIT 1"/>
    <property type="match status" value="1"/>
</dbReference>
<dbReference type="PROSITE" id="PS00667">
    <property type="entry name" value="COMPLEX1_ND1_1"/>
    <property type="match status" value="1"/>
</dbReference>
<keyword evidence="8 11" id="KW-0830">Ubiquinone</keyword>
<dbReference type="HAMAP" id="MF_01350">
    <property type="entry name" value="NDH1_NuoH"/>
    <property type="match status" value="1"/>
</dbReference>
<protein>
    <recommendedName>
        <fullName evidence="4 11">NADH-ubiquinone oxidoreductase chain 1</fullName>
        <ecNumber evidence="11">7.1.1.2</ecNumber>
    </recommendedName>
</protein>
<sequence length="307" mass="34936">MLFLVLGLIYFILTIVVLLSVAFVTLIEQKVLGSMQIRLGPNKSGYWGVMQPFADAVKLFCKEVVLGSKFNFNFYLVSPWLSLSLALGLWLLYPMKMGGFDWSLGVFFFLCMSSLSVYPIFWGGWSSNCKYSMLGSLRGVAQVVSYEVSLAMILLSIMWVNSSLDFSVIFNNQIYIWSVVWGFPLCLVWLASSLAEMHRTPYDFSEGESELVSGFNTEYSGGGFTLIFMSEYTSIIFMALVFSVLFLGGWVLWLGVKSVFIVVCYVWIRGSYPRFRYDKLMSLAWKSFLPVSMNMFVLYLSFNLLSI</sequence>
<feature type="transmembrane region" description="Helical" evidence="12">
    <location>
        <begin position="288"/>
        <end position="305"/>
    </location>
</feature>
<feature type="transmembrane region" description="Helical" evidence="12">
    <location>
        <begin position="6"/>
        <end position="27"/>
    </location>
</feature>
<evidence type="ECO:0000256" key="4">
    <source>
        <dbReference type="ARBA" id="ARBA00021009"/>
    </source>
</evidence>
<name>A0A6C0X4Y7_9CRUS</name>
<evidence type="ECO:0000256" key="6">
    <source>
        <dbReference type="ARBA" id="ARBA00022692"/>
    </source>
</evidence>
<evidence type="ECO:0000256" key="2">
    <source>
        <dbReference type="ARBA" id="ARBA00004225"/>
    </source>
</evidence>
<dbReference type="GO" id="GO:0008137">
    <property type="term" value="F:NADH dehydrogenase (ubiquinone) activity"/>
    <property type="evidence" value="ECO:0007669"/>
    <property type="project" value="UniProtKB-EC"/>
</dbReference>
<keyword evidence="10" id="KW-0520">NAD</keyword>
<evidence type="ECO:0000256" key="3">
    <source>
        <dbReference type="ARBA" id="ARBA00010535"/>
    </source>
</evidence>
<dbReference type="GO" id="GO:0009060">
    <property type="term" value="P:aerobic respiration"/>
    <property type="evidence" value="ECO:0007669"/>
    <property type="project" value="TreeGrafter"/>
</dbReference>
<comment type="function">
    <text evidence="1">Core subunit of the mitochondrial membrane respiratory chain NADH dehydrogenase (Complex I) that is believed to belong to the minimal assembly required for catalysis. Complex I functions in the transfer of electrons from NADH to the respiratory chain. The immediate electron acceptor for the enzyme is believed to be ubiquinone.</text>
</comment>
<organism evidence="13">
    <name type="scientific">Crangonyx forbesi</name>
    <dbReference type="NCBI Taxonomy" id="111557"/>
    <lineage>
        <taxon>Eukaryota</taxon>
        <taxon>Metazoa</taxon>
        <taxon>Ecdysozoa</taxon>
        <taxon>Arthropoda</taxon>
        <taxon>Crustacea</taxon>
        <taxon>Multicrustacea</taxon>
        <taxon>Malacostraca</taxon>
        <taxon>Eumalacostraca</taxon>
        <taxon>Peracarida</taxon>
        <taxon>Amphipoda</taxon>
        <taxon>Senticaudata</taxon>
        <taxon>Gammarida</taxon>
        <taxon>Crangonyctidira</taxon>
        <taxon>Crangonyctoidea</taxon>
        <taxon>Crangonyctidae</taxon>
        <taxon>Crangonyx</taxon>
    </lineage>
</organism>
<dbReference type="GO" id="GO:0005743">
    <property type="term" value="C:mitochondrial inner membrane"/>
    <property type="evidence" value="ECO:0007669"/>
    <property type="project" value="UniProtKB-SubCell"/>
</dbReference>
<comment type="subcellular location">
    <subcellularLocation>
        <location evidence="10">Mitochondrion inner membrane</location>
        <topology evidence="10">Multi-pass membrane protein</topology>
    </subcellularLocation>
    <subcellularLocation>
        <location evidence="2">Mitochondrion membrane</location>
        <topology evidence="2">Multi-pass membrane protein</topology>
    </subcellularLocation>
</comment>
<keyword evidence="5" id="KW-0813">Transport</keyword>
<dbReference type="InterPro" id="IPR018086">
    <property type="entry name" value="NADH_UbQ_OxRdtase_su1_CS"/>
</dbReference>
<evidence type="ECO:0000256" key="1">
    <source>
        <dbReference type="ARBA" id="ARBA00003257"/>
    </source>
</evidence>
<feature type="transmembrane region" description="Helical" evidence="12">
    <location>
        <begin position="235"/>
        <end position="268"/>
    </location>
</feature>
<proteinExistence type="inferred from homology"/>
<dbReference type="InterPro" id="IPR001694">
    <property type="entry name" value="NADH_UbQ_OxRdtase_su1/FPO"/>
</dbReference>
<dbReference type="AlphaFoldDB" id="A0A6C0X4Y7"/>
<evidence type="ECO:0000256" key="9">
    <source>
        <dbReference type="ARBA" id="ARBA00023136"/>
    </source>
</evidence>
<dbReference type="EC" id="7.1.1.2" evidence="11"/>
<feature type="transmembrane region" description="Helical" evidence="12">
    <location>
        <begin position="174"/>
        <end position="195"/>
    </location>
</feature>
<evidence type="ECO:0000313" key="13">
    <source>
        <dbReference type="EMBL" id="QIC54443.1"/>
    </source>
</evidence>
<comment type="similarity">
    <text evidence="3 10">Belongs to the complex I subunit 1 family.</text>
</comment>
<keyword evidence="11 13" id="KW-0496">Mitochondrion</keyword>
<evidence type="ECO:0000256" key="5">
    <source>
        <dbReference type="ARBA" id="ARBA00022448"/>
    </source>
</evidence>
<reference evidence="13" key="1">
    <citation type="submission" date="2019-07" db="EMBL/GenBank/DDBJ databases">
        <authorList>
            <person name="Benito J.B."/>
            <person name="Niemiller M.L."/>
        </authorList>
    </citation>
    <scope>NUCLEOTIDE SEQUENCE</scope>
</reference>
<dbReference type="EMBL" id="MN175623">
    <property type="protein sequence ID" value="QIC54443.1"/>
    <property type="molecule type" value="Genomic_DNA"/>
</dbReference>
<feature type="transmembrane region" description="Helical" evidence="12">
    <location>
        <begin position="143"/>
        <end position="162"/>
    </location>
</feature>
<dbReference type="GO" id="GO:0003954">
    <property type="term" value="F:NADH dehydrogenase activity"/>
    <property type="evidence" value="ECO:0007669"/>
    <property type="project" value="TreeGrafter"/>
</dbReference>
<dbReference type="PANTHER" id="PTHR11432:SF3">
    <property type="entry name" value="NADH-UBIQUINONE OXIDOREDUCTASE CHAIN 1"/>
    <property type="match status" value="1"/>
</dbReference>
<evidence type="ECO:0000256" key="8">
    <source>
        <dbReference type="ARBA" id="ARBA00023075"/>
    </source>
</evidence>
<evidence type="ECO:0000256" key="11">
    <source>
        <dbReference type="RuleBase" id="RU000473"/>
    </source>
</evidence>
<gene>
    <name evidence="13" type="primary">ND1</name>
</gene>
<feature type="transmembrane region" description="Helical" evidence="12">
    <location>
        <begin position="72"/>
        <end position="93"/>
    </location>
</feature>
<feature type="transmembrane region" description="Helical" evidence="12">
    <location>
        <begin position="99"/>
        <end position="122"/>
    </location>
</feature>
<evidence type="ECO:0000256" key="10">
    <source>
        <dbReference type="RuleBase" id="RU000471"/>
    </source>
</evidence>
<comment type="catalytic activity">
    <reaction evidence="11">
        <text>a ubiquinone + NADH + 5 H(+)(in) = a ubiquinol + NAD(+) + 4 H(+)(out)</text>
        <dbReference type="Rhea" id="RHEA:29091"/>
        <dbReference type="Rhea" id="RHEA-COMP:9565"/>
        <dbReference type="Rhea" id="RHEA-COMP:9566"/>
        <dbReference type="ChEBI" id="CHEBI:15378"/>
        <dbReference type="ChEBI" id="CHEBI:16389"/>
        <dbReference type="ChEBI" id="CHEBI:17976"/>
        <dbReference type="ChEBI" id="CHEBI:57540"/>
        <dbReference type="ChEBI" id="CHEBI:57945"/>
        <dbReference type="EC" id="7.1.1.2"/>
    </reaction>
</comment>
<dbReference type="Pfam" id="PF00146">
    <property type="entry name" value="NADHdh"/>
    <property type="match status" value="1"/>
</dbReference>
<evidence type="ECO:0000256" key="12">
    <source>
        <dbReference type="SAM" id="Phobius"/>
    </source>
</evidence>
<keyword evidence="6 10" id="KW-0812">Transmembrane</keyword>
<evidence type="ECO:0000256" key="7">
    <source>
        <dbReference type="ARBA" id="ARBA00022989"/>
    </source>
</evidence>
<geneLocation type="mitochondrion" evidence="13"/>
<keyword evidence="7 12" id="KW-1133">Transmembrane helix</keyword>